<feature type="transmembrane region" description="Helical" evidence="10">
    <location>
        <begin position="438"/>
        <end position="458"/>
    </location>
</feature>
<dbReference type="InterPro" id="IPR058647">
    <property type="entry name" value="BSH_CzcB-like"/>
</dbReference>
<keyword evidence="7 10" id="KW-0472">Membrane</keyword>
<keyword evidence="8" id="KW-0175">Coiled coil</keyword>
<dbReference type="Gene3D" id="2.40.50.100">
    <property type="match status" value="1"/>
</dbReference>
<feature type="domain" description="CzcB-like barrel-sandwich hybrid" evidence="12">
    <location>
        <begin position="478"/>
        <end position="603"/>
    </location>
</feature>
<dbReference type="PANTHER" id="PTHR30097">
    <property type="entry name" value="CATION EFFLUX SYSTEM PROTEIN CUSB"/>
    <property type="match status" value="1"/>
</dbReference>
<dbReference type="InterPro" id="IPR051909">
    <property type="entry name" value="MFP_Cation_Efflux"/>
</dbReference>
<dbReference type="Pfam" id="PF25973">
    <property type="entry name" value="BSH_CzcB"/>
    <property type="match status" value="1"/>
</dbReference>
<evidence type="ECO:0000259" key="11">
    <source>
        <dbReference type="Pfam" id="PF02163"/>
    </source>
</evidence>
<dbReference type="PANTHER" id="PTHR30097:SF4">
    <property type="entry name" value="SLR6042 PROTEIN"/>
    <property type="match status" value="1"/>
</dbReference>
<feature type="transmembrane region" description="Helical" evidence="10">
    <location>
        <begin position="241"/>
        <end position="261"/>
    </location>
</feature>
<evidence type="ECO:0000256" key="8">
    <source>
        <dbReference type="SAM" id="Coils"/>
    </source>
</evidence>
<evidence type="ECO:0000256" key="1">
    <source>
        <dbReference type="ARBA" id="ARBA00001947"/>
    </source>
</evidence>
<feature type="coiled-coil region" evidence="8">
    <location>
        <begin position="513"/>
        <end position="572"/>
    </location>
</feature>
<gene>
    <name evidence="13" type="ORF">FHS81_000226</name>
</gene>
<dbReference type="RefSeq" id="WP_183750205.1">
    <property type="nucleotide sequence ID" value="NZ_JACICC010000001.1"/>
</dbReference>
<dbReference type="InterPro" id="IPR008915">
    <property type="entry name" value="Peptidase_M50"/>
</dbReference>
<evidence type="ECO:0000256" key="7">
    <source>
        <dbReference type="ARBA" id="ARBA00023136"/>
    </source>
</evidence>
<reference evidence="13 14" key="1">
    <citation type="submission" date="2020-08" db="EMBL/GenBank/DDBJ databases">
        <title>Genomic Encyclopedia of Type Strains, Phase IV (KMG-IV): sequencing the most valuable type-strain genomes for metagenomic binning, comparative biology and taxonomic classification.</title>
        <authorList>
            <person name="Goeker M."/>
        </authorList>
    </citation>
    <scope>NUCLEOTIDE SEQUENCE [LARGE SCALE GENOMIC DNA]</scope>
    <source>
        <strain evidence="13 14">DSM 28760</strain>
    </source>
</reference>
<evidence type="ECO:0000256" key="2">
    <source>
        <dbReference type="ARBA" id="ARBA00004141"/>
    </source>
</evidence>
<dbReference type="EMBL" id="JACICC010000001">
    <property type="protein sequence ID" value="MBB3808172.1"/>
    <property type="molecule type" value="Genomic_DNA"/>
</dbReference>
<keyword evidence="6 10" id="KW-1133">Transmembrane helix</keyword>
<keyword evidence="5 10" id="KW-0812">Transmembrane</keyword>
<evidence type="ECO:0000256" key="10">
    <source>
        <dbReference type="SAM" id="Phobius"/>
    </source>
</evidence>
<name>A0A7W5Z1K4_9HYPH</name>
<keyword evidence="4" id="KW-0813">Transport</keyword>
<comment type="caution">
    <text evidence="13">The sequence shown here is derived from an EMBL/GenBank/DDBJ whole genome shotgun (WGS) entry which is preliminary data.</text>
</comment>
<feature type="transmembrane region" description="Helical" evidence="10">
    <location>
        <begin position="201"/>
        <end position="221"/>
    </location>
</feature>
<feature type="region of interest" description="Disordered" evidence="9">
    <location>
        <begin position="1"/>
        <end position="34"/>
    </location>
</feature>
<comment type="subcellular location">
    <subcellularLocation>
        <location evidence="2">Membrane</location>
        <topology evidence="2">Multi-pass membrane protein</topology>
    </subcellularLocation>
</comment>
<dbReference type="GO" id="GO:0006508">
    <property type="term" value="P:proteolysis"/>
    <property type="evidence" value="ECO:0007669"/>
    <property type="project" value="UniProtKB-KW"/>
</dbReference>
<evidence type="ECO:0000256" key="9">
    <source>
        <dbReference type="SAM" id="MobiDB-lite"/>
    </source>
</evidence>
<protein>
    <submittedName>
        <fullName evidence="13">Putative peptide zinc metalloprotease protein</fullName>
    </submittedName>
</protein>
<evidence type="ECO:0000313" key="14">
    <source>
        <dbReference type="Proteomes" id="UP000537592"/>
    </source>
</evidence>
<feature type="transmembrane region" description="Helical" evidence="10">
    <location>
        <begin position="136"/>
        <end position="152"/>
    </location>
</feature>
<keyword evidence="14" id="KW-1185">Reference proteome</keyword>
<organism evidence="13 14">
    <name type="scientific">Pseudochelatococcus contaminans</name>
    <dbReference type="NCBI Taxonomy" id="1538103"/>
    <lineage>
        <taxon>Bacteria</taxon>
        <taxon>Pseudomonadati</taxon>
        <taxon>Pseudomonadota</taxon>
        <taxon>Alphaproteobacteria</taxon>
        <taxon>Hyphomicrobiales</taxon>
        <taxon>Chelatococcaceae</taxon>
        <taxon>Pseudochelatococcus</taxon>
    </lineage>
</organism>
<dbReference type="GO" id="GO:0008237">
    <property type="term" value="F:metallopeptidase activity"/>
    <property type="evidence" value="ECO:0007669"/>
    <property type="project" value="UniProtKB-KW"/>
</dbReference>
<dbReference type="SUPFAM" id="SSF111369">
    <property type="entry name" value="HlyD-like secretion proteins"/>
    <property type="match status" value="1"/>
</dbReference>
<feature type="transmembrane region" description="Helical" evidence="10">
    <location>
        <begin position="373"/>
        <end position="392"/>
    </location>
</feature>
<evidence type="ECO:0000256" key="5">
    <source>
        <dbReference type="ARBA" id="ARBA00022692"/>
    </source>
</evidence>
<dbReference type="Proteomes" id="UP000537592">
    <property type="component" value="Unassembled WGS sequence"/>
</dbReference>
<feature type="transmembrane region" description="Helical" evidence="10">
    <location>
        <begin position="268"/>
        <end position="289"/>
    </location>
</feature>
<evidence type="ECO:0000256" key="3">
    <source>
        <dbReference type="ARBA" id="ARBA00007931"/>
    </source>
</evidence>
<feature type="transmembrane region" description="Helical" evidence="10">
    <location>
        <begin position="172"/>
        <end position="189"/>
    </location>
</feature>
<dbReference type="GO" id="GO:0015679">
    <property type="term" value="P:plasma membrane copper ion transport"/>
    <property type="evidence" value="ECO:0007669"/>
    <property type="project" value="TreeGrafter"/>
</dbReference>
<evidence type="ECO:0000259" key="12">
    <source>
        <dbReference type="Pfam" id="PF25973"/>
    </source>
</evidence>
<keyword evidence="13" id="KW-0645">Protease</keyword>
<dbReference type="GO" id="GO:0030313">
    <property type="term" value="C:cell envelope"/>
    <property type="evidence" value="ECO:0007669"/>
    <property type="project" value="TreeGrafter"/>
</dbReference>
<keyword evidence="13" id="KW-0378">Hydrolase</keyword>
<feature type="transmembrane region" description="Helical" evidence="10">
    <location>
        <begin position="295"/>
        <end position="317"/>
    </location>
</feature>
<feature type="domain" description="Peptidase M50" evidence="11">
    <location>
        <begin position="214"/>
        <end position="307"/>
    </location>
</feature>
<evidence type="ECO:0000313" key="13">
    <source>
        <dbReference type="EMBL" id="MBB3808172.1"/>
    </source>
</evidence>
<evidence type="ECO:0000256" key="4">
    <source>
        <dbReference type="ARBA" id="ARBA00022448"/>
    </source>
</evidence>
<comment type="similarity">
    <text evidence="3">Belongs to the peptidase M50B family.</text>
</comment>
<keyword evidence="13" id="KW-0482">Metalloprotease</keyword>
<evidence type="ECO:0000256" key="6">
    <source>
        <dbReference type="ARBA" id="ARBA00022989"/>
    </source>
</evidence>
<comment type="cofactor">
    <cofactor evidence="1">
        <name>Zn(2+)</name>
        <dbReference type="ChEBI" id="CHEBI:29105"/>
    </cofactor>
</comment>
<dbReference type="GO" id="GO:0060003">
    <property type="term" value="P:copper ion export"/>
    <property type="evidence" value="ECO:0007669"/>
    <property type="project" value="TreeGrafter"/>
</dbReference>
<dbReference type="GO" id="GO:0016020">
    <property type="term" value="C:membrane"/>
    <property type="evidence" value="ECO:0007669"/>
    <property type="project" value="UniProtKB-SubCell"/>
</dbReference>
<sequence>MAGPVTAAGGRPAPAASVRAPQGSAASPVLPPLRDELTIEPGPRLRGGAPSWTLYDPAAHRYYRLGWLEFEILARWHLRRPDDIAARIQAETTLAATADDVKRVLEFLSNAELVSIPTHETTKRMLTRRAARRQGLLTRLLHNYLFIRIPLVQPDRALDKLLPLLSFVYTRAFLYVTVASGIIGLYLTLRQWDSFLATMPWFFSFEGAALAGASLLASKMLHELGHALTAKRLGCRVPSMGVAFLVMLPVLYTDTSGAWRLPKRHQRLAIGMAGMAAECCLAAYALLAWSLLPDGVLRSIVFVWATTTWVLTLLINLSPFMRFDGYYLFSDFLDVPNLQDRAFALTRHKLREILFDLREPPPEHWSPEMRRTLITYAIATWAYRFVLFLGIALVVYHLFFKLLGIFLFAVEIWWFVLRPVTREIGEWIKRNRGKKMNARTILTLSLTGLFLIALLIPWQTSVHAPALLSAQSRVRQYAEVPGRVTRVLVKVGDKVAAGDPLVELGSPDIDYRLAQSSRAVNSLAAQLQAASQKAASGDREASPEAQRLSNDLDRARAEFRAAQAEHERLVVRSGISGTVVEMTEPLGTGEWLKVNELVATVANLDTTTIEAYVYEADFDRIRSQAEAVFIPADIAAPRVRASIIAVDDTSTRNLMDPELASINGGPIAIRETGIPGREETLVPELPVYRILLAPNEPLATRGSRTGTAILEAVAASPAKQLWRRIASILIRESGF</sequence>
<dbReference type="Pfam" id="PF02163">
    <property type="entry name" value="Peptidase_M50"/>
    <property type="match status" value="1"/>
</dbReference>
<dbReference type="AlphaFoldDB" id="A0A7W5Z1K4"/>
<feature type="transmembrane region" description="Helical" evidence="10">
    <location>
        <begin position="398"/>
        <end position="417"/>
    </location>
</feature>
<proteinExistence type="inferred from homology"/>
<accession>A0A7W5Z1K4</accession>